<evidence type="ECO:0000313" key="4">
    <source>
        <dbReference type="Proteomes" id="UP001062776"/>
    </source>
</evidence>
<sequence length="164" mass="17484">MPDKRFLTFPAPNAGMALIASLAVLPALGASAKADPASQLRSMEHPLTPVEKVALPDGGAPPPPHGYEVTEDFDTSLRNYSYKVRAHPALGLPNSEAHQSTQIPNDAPSHFSFLGWPVKFNAPVRPPYENSAYHNYAGSPGNGQTDVVAQSDAAGTALWTNNQR</sequence>
<accession>A0ABQ0Q658</accession>
<evidence type="ECO:0000256" key="2">
    <source>
        <dbReference type="SAM" id="SignalP"/>
    </source>
</evidence>
<comment type="caution">
    <text evidence="3">The sequence shown here is derived from an EMBL/GenBank/DDBJ whole genome shotgun (WGS) entry which is preliminary data.</text>
</comment>
<feature type="signal peptide" evidence="2">
    <location>
        <begin position="1"/>
        <end position="32"/>
    </location>
</feature>
<feature type="region of interest" description="Disordered" evidence="1">
    <location>
        <begin position="135"/>
        <end position="164"/>
    </location>
</feature>
<keyword evidence="4" id="KW-1185">Reference proteome</keyword>
<dbReference type="Proteomes" id="UP001062776">
    <property type="component" value="Unassembled WGS sequence"/>
</dbReference>
<gene>
    <name evidence="3" type="ORF">AA0535_2774</name>
</gene>
<evidence type="ECO:0000256" key="1">
    <source>
        <dbReference type="SAM" id="MobiDB-lite"/>
    </source>
</evidence>
<reference evidence="3" key="1">
    <citation type="submission" date="2013-04" db="EMBL/GenBank/DDBJ databases">
        <title>The genome sequencing project of 58 acetic acid bacteria.</title>
        <authorList>
            <person name="Okamoto-Kainuma A."/>
            <person name="Ishikawa M."/>
            <person name="Umino S."/>
            <person name="Koizumi Y."/>
            <person name="Shiwa Y."/>
            <person name="Yoshikawa H."/>
            <person name="Matsutani M."/>
            <person name="Matsushita K."/>
        </authorList>
    </citation>
    <scope>NUCLEOTIDE SEQUENCE</scope>
    <source>
        <strain evidence="3">NRIC 0535</strain>
    </source>
</reference>
<feature type="chain" id="PRO_5047281008" evidence="2">
    <location>
        <begin position="33"/>
        <end position="164"/>
    </location>
</feature>
<evidence type="ECO:0000313" key="3">
    <source>
        <dbReference type="EMBL" id="GBQ93222.1"/>
    </source>
</evidence>
<dbReference type="RefSeq" id="WP_264817289.1">
    <property type="nucleotide sequence ID" value="NZ_BAPV01000060.1"/>
</dbReference>
<keyword evidence="2" id="KW-0732">Signal</keyword>
<name>A0ABQ0Q658_9PROT</name>
<proteinExistence type="predicted"/>
<protein>
    <submittedName>
        <fullName evidence="3">Uncharacterized protein</fullName>
    </submittedName>
</protein>
<organism evidence="3 4">
    <name type="scientific">Asaia krungthepensis NRIC 0535</name>
    <dbReference type="NCBI Taxonomy" id="1307925"/>
    <lineage>
        <taxon>Bacteria</taxon>
        <taxon>Pseudomonadati</taxon>
        <taxon>Pseudomonadota</taxon>
        <taxon>Alphaproteobacteria</taxon>
        <taxon>Acetobacterales</taxon>
        <taxon>Acetobacteraceae</taxon>
        <taxon>Asaia</taxon>
    </lineage>
</organism>
<dbReference type="EMBL" id="BAPV01000060">
    <property type="protein sequence ID" value="GBQ93222.1"/>
    <property type="molecule type" value="Genomic_DNA"/>
</dbReference>